<dbReference type="AlphaFoldDB" id="A0A1I7TFR6"/>
<dbReference type="eggNOG" id="KOG1132">
    <property type="taxonomic scope" value="Eukaryota"/>
</dbReference>
<dbReference type="InterPro" id="IPR027417">
    <property type="entry name" value="P-loop_NTPase"/>
</dbReference>
<evidence type="ECO:0000313" key="3">
    <source>
        <dbReference type="WBParaSite" id="Csp11.Scaffold603.g5503.t1"/>
    </source>
</evidence>
<dbReference type="GO" id="GO:1990918">
    <property type="term" value="P:double-strand break repair involved in meiotic recombination"/>
    <property type="evidence" value="ECO:0007669"/>
    <property type="project" value="TreeGrafter"/>
</dbReference>
<dbReference type="GO" id="GO:0006289">
    <property type="term" value="P:nucleotide-excision repair"/>
    <property type="evidence" value="ECO:0007669"/>
    <property type="project" value="TreeGrafter"/>
</dbReference>
<dbReference type="STRING" id="1561998.A0A1I7TFR6"/>
<sequence length="159" mass="18490">MFEKRDTDPAFLMRRLDSIISNPGKNGTLIFAVIRGKFSEGVAFANDRARVVISIGVPYADIHDDQIKAKKSYNNKINRKGDWYSTHAFRPMNLALGRAFGNKDDWAAILMIDRRLGGKQPRVSKWIRDRLVTYPYYDEFKRDFLEFMNRKLGIVKIEL</sequence>
<organism evidence="2 3">
    <name type="scientific">Caenorhabditis tropicalis</name>
    <dbReference type="NCBI Taxonomy" id="1561998"/>
    <lineage>
        <taxon>Eukaryota</taxon>
        <taxon>Metazoa</taxon>
        <taxon>Ecdysozoa</taxon>
        <taxon>Nematoda</taxon>
        <taxon>Chromadorea</taxon>
        <taxon>Rhabditida</taxon>
        <taxon>Rhabditina</taxon>
        <taxon>Rhabditomorpha</taxon>
        <taxon>Rhabditoidea</taxon>
        <taxon>Rhabditidae</taxon>
        <taxon>Peloderinae</taxon>
        <taxon>Caenorhabditis</taxon>
    </lineage>
</organism>
<name>A0A1I7TFR6_9PELO</name>
<dbReference type="Gene3D" id="3.40.50.300">
    <property type="entry name" value="P-loop containing nucleotide triphosphate hydrolases"/>
    <property type="match status" value="1"/>
</dbReference>
<dbReference type="InterPro" id="IPR006555">
    <property type="entry name" value="ATP-dep_Helicase_C"/>
</dbReference>
<dbReference type="SMART" id="SM00491">
    <property type="entry name" value="HELICc2"/>
    <property type="match status" value="1"/>
</dbReference>
<feature type="domain" description="ATP-dependent helicase C-terminal" evidence="1">
    <location>
        <begin position="3"/>
        <end position="118"/>
    </location>
</feature>
<evidence type="ECO:0000313" key="2">
    <source>
        <dbReference type="Proteomes" id="UP000095282"/>
    </source>
</evidence>
<proteinExistence type="predicted"/>
<keyword evidence="2" id="KW-1185">Reference proteome</keyword>
<dbReference type="GO" id="GO:0005634">
    <property type="term" value="C:nucleus"/>
    <property type="evidence" value="ECO:0007669"/>
    <property type="project" value="TreeGrafter"/>
</dbReference>
<dbReference type="GO" id="GO:0003676">
    <property type="term" value="F:nucleic acid binding"/>
    <property type="evidence" value="ECO:0007669"/>
    <property type="project" value="InterPro"/>
</dbReference>
<dbReference type="Proteomes" id="UP000095282">
    <property type="component" value="Unplaced"/>
</dbReference>
<dbReference type="InterPro" id="IPR045028">
    <property type="entry name" value="DinG/Rad3-like"/>
</dbReference>
<reference evidence="3" key="1">
    <citation type="submission" date="2016-11" db="UniProtKB">
        <authorList>
            <consortium name="WormBaseParasite"/>
        </authorList>
    </citation>
    <scope>IDENTIFICATION</scope>
</reference>
<dbReference type="GO" id="GO:0005524">
    <property type="term" value="F:ATP binding"/>
    <property type="evidence" value="ECO:0007669"/>
    <property type="project" value="InterPro"/>
</dbReference>
<dbReference type="WBParaSite" id="Csp11.Scaffold603.g5503.t1">
    <property type="protein sequence ID" value="Csp11.Scaffold603.g5503.t1"/>
    <property type="gene ID" value="Csp11.Scaffold603.g5503"/>
</dbReference>
<protein>
    <submittedName>
        <fullName evidence="3">HELICc2 domain-containing protein</fullName>
    </submittedName>
</protein>
<dbReference type="PANTHER" id="PTHR11472:SF47">
    <property type="entry name" value="FANCONI ANEMIA GROUP J PROTEIN"/>
    <property type="match status" value="1"/>
</dbReference>
<dbReference type="GO" id="GO:0003678">
    <property type="term" value="F:DNA helicase activity"/>
    <property type="evidence" value="ECO:0007669"/>
    <property type="project" value="TreeGrafter"/>
</dbReference>
<evidence type="ECO:0000259" key="1">
    <source>
        <dbReference type="SMART" id="SM00491"/>
    </source>
</evidence>
<dbReference type="Pfam" id="PF13307">
    <property type="entry name" value="Helicase_C_2"/>
    <property type="match status" value="1"/>
</dbReference>
<dbReference type="PANTHER" id="PTHR11472">
    <property type="entry name" value="DNA REPAIR DEAD HELICASE RAD3/XP-D SUBFAMILY MEMBER"/>
    <property type="match status" value="1"/>
</dbReference>
<accession>A0A1I7TFR6</accession>
<dbReference type="GO" id="GO:0016818">
    <property type="term" value="F:hydrolase activity, acting on acid anhydrides, in phosphorus-containing anhydrides"/>
    <property type="evidence" value="ECO:0007669"/>
    <property type="project" value="InterPro"/>
</dbReference>